<dbReference type="Proteomes" id="UP001303473">
    <property type="component" value="Unassembled WGS sequence"/>
</dbReference>
<accession>A0AAN6NE11</accession>
<feature type="compositionally biased region" description="Polar residues" evidence="1">
    <location>
        <begin position="42"/>
        <end position="52"/>
    </location>
</feature>
<dbReference type="InterPro" id="IPR027417">
    <property type="entry name" value="P-loop_NTPase"/>
</dbReference>
<name>A0AAN6NE11_9PEZI</name>
<dbReference type="Gene3D" id="3.40.50.300">
    <property type="entry name" value="P-loop containing nucleotide triphosphate hydrolases"/>
    <property type="match status" value="1"/>
</dbReference>
<gene>
    <name evidence="2" type="ORF">QBC46DRAFT_378129</name>
</gene>
<sequence length="412" mass="46279">MNNGRSEDWFIDSKNPPPPPDEYAIENMSTKMESGLSKETSRNGLSSRGNVTSGVSDIDENVLLGGFERGLVVGVSSEKEDFGHLIARQIMTDLMTKGTSQPAPKTLIITQSPVRSILLPLREAITRDLLGHGQDPDQESSMNQIMDNISIARVHDIEHLFEALDELLVHAGLEMRPDATMGTARLREVADTGKVCDHAEQTRLYDIIVITHMDLLLDRDVLIHGHQLAKEHTQALREQLDKLTRSAGCGRPMVMLLNTARNNTTPVSSQSRGRQPGSNRSLQLKGDRVGRPDYFVATSLEHLAPSEPAGPSYRVWPRFEQAMTRLVDVHIMCSRLPRTNVDLEVVSRSLRPWAGRPRWGWVIDVIGDKTGVWKREPAEESRRLLLTRLWRWGAVNVEEARVPRIFTMNRVS</sequence>
<organism evidence="2 3">
    <name type="scientific">Diplogelasinospora grovesii</name>
    <dbReference type="NCBI Taxonomy" id="303347"/>
    <lineage>
        <taxon>Eukaryota</taxon>
        <taxon>Fungi</taxon>
        <taxon>Dikarya</taxon>
        <taxon>Ascomycota</taxon>
        <taxon>Pezizomycotina</taxon>
        <taxon>Sordariomycetes</taxon>
        <taxon>Sordariomycetidae</taxon>
        <taxon>Sordariales</taxon>
        <taxon>Diplogelasinosporaceae</taxon>
        <taxon>Diplogelasinospora</taxon>
    </lineage>
</organism>
<keyword evidence="3" id="KW-1185">Reference proteome</keyword>
<feature type="compositionally biased region" description="Polar residues" evidence="1">
    <location>
        <begin position="259"/>
        <end position="282"/>
    </location>
</feature>
<comment type="caution">
    <text evidence="2">The sequence shown here is derived from an EMBL/GenBank/DDBJ whole genome shotgun (WGS) entry which is preliminary data.</text>
</comment>
<dbReference type="EMBL" id="MU853768">
    <property type="protein sequence ID" value="KAK3943078.1"/>
    <property type="molecule type" value="Genomic_DNA"/>
</dbReference>
<feature type="region of interest" description="Disordered" evidence="1">
    <location>
        <begin position="259"/>
        <end position="286"/>
    </location>
</feature>
<proteinExistence type="predicted"/>
<protein>
    <submittedName>
        <fullName evidence="2">Uncharacterized protein</fullName>
    </submittedName>
</protein>
<evidence type="ECO:0000313" key="3">
    <source>
        <dbReference type="Proteomes" id="UP001303473"/>
    </source>
</evidence>
<feature type="region of interest" description="Disordered" evidence="1">
    <location>
        <begin position="1"/>
        <end position="52"/>
    </location>
</feature>
<evidence type="ECO:0000256" key="1">
    <source>
        <dbReference type="SAM" id="MobiDB-lite"/>
    </source>
</evidence>
<dbReference type="AlphaFoldDB" id="A0AAN6NE11"/>
<reference evidence="3" key="1">
    <citation type="journal article" date="2023" name="Mol. Phylogenet. Evol.">
        <title>Genome-scale phylogeny and comparative genomics of the fungal order Sordariales.</title>
        <authorList>
            <person name="Hensen N."/>
            <person name="Bonometti L."/>
            <person name="Westerberg I."/>
            <person name="Brannstrom I.O."/>
            <person name="Guillou S."/>
            <person name="Cros-Aarteil S."/>
            <person name="Calhoun S."/>
            <person name="Haridas S."/>
            <person name="Kuo A."/>
            <person name="Mondo S."/>
            <person name="Pangilinan J."/>
            <person name="Riley R."/>
            <person name="LaButti K."/>
            <person name="Andreopoulos B."/>
            <person name="Lipzen A."/>
            <person name="Chen C."/>
            <person name="Yan M."/>
            <person name="Daum C."/>
            <person name="Ng V."/>
            <person name="Clum A."/>
            <person name="Steindorff A."/>
            <person name="Ohm R.A."/>
            <person name="Martin F."/>
            <person name="Silar P."/>
            <person name="Natvig D.O."/>
            <person name="Lalanne C."/>
            <person name="Gautier V."/>
            <person name="Ament-Velasquez S.L."/>
            <person name="Kruys A."/>
            <person name="Hutchinson M.I."/>
            <person name="Powell A.J."/>
            <person name="Barry K."/>
            <person name="Miller A.N."/>
            <person name="Grigoriev I.V."/>
            <person name="Debuchy R."/>
            <person name="Gladieux P."/>
            <person name="Hiltunen Thoren M."/>
            <person name="Johannesson H."/>
        </authorList>
    </citation>
    <scope>NUCLEOTIDE SEQUENCE [LARGE SCALE GENOMIC DNA]</scope>
    <source>
        <strain evidence="3">CBS 340.73</strain>
    </source>
</reference>
<evidence type="ECO:0000313" key="2">
    <source>
        <dbReference type="EMBL" id="KAK3943078.1"/>
    </source>
</evidence>